<dbReference type="SMART" id="SM00382">
    <property type="entry name" value="AAA"/>
    <property type="match status" value="1"/>
</dbReference>
<organism evidence="3 4">
    <name type="scientific">Sphaerisporangium siamense</name>
    <dbReference type="NCBI Taxonomy" id="795645"/>
    <lineage>
        <taxon>Bacteria</taxon>
        <taxon>Bacillati</taxon>
        <taxon>Actinomycetota</taxon>
        <taxon>Actinomycetes</taxon>
        <taxon>Streptosporangiales</taxon>
        <taxon>Streptosporangiaceae</taxon>
        <taxon>Sphaerisporangium</taxon>
    </lineage>
</organism>
<dbReference type="Gene3D" id="1.25.40.10">
    <property type="entry name" value="Tetratricopeptide repeat domain"/>
    <property type="match status" value="2"/>
</dbReference>
<dbReference type="SMART" id="SM00028">
    <property type="entry name" value="TPR"/>
    <property type="match status" value="8"/>
</dbReference>
<dbReference type="RefSeq" id="WP_184885157.1">
    <property type="nucleotide sequence ID" value="NZ_BOOV01000012.1"/>
</dbReference>
<dbReference type="Pfam" id="PF13424">
    <property type="entry name" value="TPR_12"/>
    <property type="match status" value="3"/>
</dbReference>
<dbReference type="Pfam" id="PF13374">
    <property type="entry name" value="TPR_10"/>
    <property type="match status" value="1"/>
</dbReference>
<accession>A0A7W7DCC6</accession>
<dbReference type="InterPro" id="IPR011990">
    <property type="entry name" value="TPR-like_helical_dom_sf"/>
</dbReference>
<protein>
    <submittedName>
        <fullName evidence="3">Tetratricopeptide (TPR) repeat protein</fullName>
    </submittedName>
</protein>
<dbReference type="Proteomes" id="UP000542210">
    <property type="component" value="Unassembled WGS sequence"/>
</dbReference>
<proteinExistence type="predicted"/>
<feature type="domain" description="AAA+ ATPase" evidence="2">
    <location>
        <begin position="150"/>
        <end position="288"/>
    </location>
</feature>
<dbReference type="PANTHER" id="PTHR47691:SF3">
    <property type="entry name" value="HTH-TYPE TRANSCRIPTIONAL REGULATOR RV0890C-RELATED"/>
    <property type="match status" value="1"/>
</dbReference>
<dbReference type="InterPro" id="IPR027417">
    <property type="entry name" value="P-loop_NTPase"/>
</dbReference>
<dbReference type="PRINTS" id="PR00364">
    <property type="entry name" value="DISEASERSIST"/>
</dbReference>
<keyword evidence="1" id="KW-0802">TPR repeat</keyword>
<reference evidence="3 4" key="1">
    <citation type="submission" date="2020-08" db="EMBL/GenBank/DDBJ databases">
        <title>Sequencing the genomes of 1000 actinobacteria strains.</title>
        <authorList>
            <person name="Klenk H.-P."/>
        </authorList>
    </citation>
    <scope>NUCLEOTIDE SEQUENCE [LARGE SCALE GENOMIC DNA]</scope>
    <source>
        <strain evidence="3 4">DSM 45784</strain>
    </source>
</reference>
<feature type="repeat" description="TPR" evidence="1">
    <location>
        <begin position="546"/>
        <end position="579"/>
    </location>
</feature>
<gene>
    <name evidence="3" type="ORF">BJ982_005777</name>
</gene>
<evidence type="ECO:0000313" key="4">
    <source>
        <dbReference type="Proteomes" id="UP000542210"/>
    </source>
</evidence>
<dbReference type="Gene3D" id="3.40.50.300">
    <property type="entry name" value="P-loop containing nucleotide triphosphate hydrolases"/>
    <property type="match status" value="1"/>
</dbReference>
<dbReference type="SUPFAM" id="SSF48452">
    <property type="entry name" value="TPR-like"/>
    <property type="match status" value="2"/>
</dbReference>
<evidence type="ECO:0000256" key="1">
    <source>
        <dbReference type="PROSITE-ProRule" id="PRU00339"/>
    </source>
</evidence>
<feature type="repeat" description="TPR" evidence="1">
    <location>
        <begin position="666"/>
        <end position="699"/>
    </location>
</feature>
<dbReference type="SUPFAM" id="SSF52540">
    <property type="entry name" value="P-loop containing nucleoside triphosphate hydrolases"/>
    <property type="match status" value="1"/>
</dbReference>
<name>A0A7W7DCC6_9ACTN</name>
<keyword evidence="4" id="KW-1185">Reference proteome</keyword>
<dbReference type="GO" id="GO:0043531">
    <property type="term" value="F:ADP binding"/>
    <property type="evidence" value="ECO:0007669"/>
    <property type="project" value="InterPro"/>
</dbReference>
<evidence type="ECO:0000259" key="2">
    <source>
        <dbReference type="SMART" id="SM00382"/>
    </source>
</evidence>
<sequence>MGALPRPAVPDGPVRAFFDVLHEQHHRAGWPSLRAMAREVGCSHTTISAAFSGPNLPRWGLVELIAEMLGGDVARFHDLWLAAGRTIVPAPPDTPPAGPVTASLVPVAPTGDRAARPRQLPGDVSAFTGREAQLADLDRLHAEAAAGTTAVPILALSGTAGVGKTALAVHWAHRVAAAFPDGQLYINLRGYDRDSPVRASEALETFLRALGVPDAAVPPGLDARAARYRTLLADRRVLVLLDNAHSAGQVRDLLPGTPRCLVLVTSRSTLPGLVARDGAIRIDLDVLSAAEAVALLRRLVGPRLDAEPGQAAELAARCARLPLALRIAAELAAARRSVPLAGLVAELGDESRRLDLLAAGEDDYTAVRAVFSWSCRHLPADVLAAFQSLGAHPGRDIDVDAAAALFGAGRSETYRLLEALLRVHLLEESAPGRYGMHDLLRAYAQERSTGHPGRGAALARLFDHYLETAGRAAEGARWDDGWLTAERPNLLAVAAAAAEVSPRHTWELSGRLAEWLDTRAHYRDGLTLHGLAARAARAAGDRAGEAGALVRLGTAHMRTGAYPEAIDHYRRALAAHRETGDLAGQAAALHGLGTMAWRLGDTGEARGHLEAALAIRRGLGDRPGEGASLYNLGTVFRQLGDYPRALAHQRGALEIYRECGDRIGESRVLNNLGTTLERMGEYERAFDHYRQALTRNREIGNQVGEAVALTNLGWSSARLGRFAEAMARHEEALPLYRRCGYRVGEADGLHGIGALHLWAGRGEEAVPCLRRAVALAHEIGDVEVEAGALVDLGEALRALGRDEEAAHAYGSAVTLTGRTGDRLEEARALSGLAHLDRAAGRTGEARRSWQACAEIYESLGVPAAAEVRALLASLA</sequence>
<dbReference type="EMBL" id="JACHND010000001">
    <property type="protein sequence ID" value="MBB4704233.1"/>
    <property type="molecule type" value="Genomic_DNA"/>
</dbReference>
<dbReference type="InterPro" id="IPR003593">
    <property type="entry name" value="AAA+_ATPase"/>
</dbReference>
<dbReference type="PROSITE" id="PS50005">
    <property type="entry name" value="TPR"/>
    <property type="match status" value="2"/>
</dbReference>
<dbReference type="InterPro" id="IPR001387">
    <property type="entry name" value="Cro/C1-type_HTH"/>
</dbReference>
<dbReference type="InterPro" id="IPR019734">
    <property type="entry name" value="TPR_rpt"/>
</dbReference>
<dbReference type="AlphaFoldDB" id="A0A7W7DCC6"/>
<evidence type="ECO:0000313" key="3">
    <source>
        <dbReference type="EMBL" id="MBB4704233.1"/>
    </source>
</evidence>
<comment type="caution">
    <text evidence="3">The sequence shown here is derived from an EMBL/GenBank/DDBJ whole genome shotgun (WGS) entry which is preliminary data.</text>
</comment>
<dbReference type="PROSITE" id="PS50293">
    <property type="entry name" value="TPR_REGION"/>
    <property type="match status" value="1"/>
</dbReference>
<dbReference type="PANTHER" id="PTHR47691">
    <property type="entry name" value="REGULATOR-RELATED"/>
    <property type="match status" value="1"/>
</dbReference>
<dbReference type="CDD" id="cd00093">
    <property type="entry name" value="HTH_XRE"/>
    <property type="match status" value="1"/>
</dbReference>